<dbReference type="RefSeq" id="WP_378249167.1">
    <property type="nucleotide sequence ID" value="NZ_JBHSKF010000010.1"/>
</dbReference>
<organism evidence="2 3">
    <name type="scientific">Actinokineospora guangxiensis</name>
    <dbReference type="NCBI Taxonomy" id="1490288"/>
    <lineage>
        <taxon>Bacteria</taxon>
        <taxon>Bacillati</taxon>
        <taxon>Actinomycetota</taxon>
        <taxon>Actinomycetes</taxon>
        <taxon>Pseudonocardiales</taxon>
        <taxon>Pseudonocardiaceae</taxon>
        <taxon>Actinokineospora</taxon>
    </lineage>
</organism>
<dbReference type="EMBL" id="JBHSKF010000010">
    <property type="protein sequence ID" value="MFC5289323.1"/>
    <property type="molecule type" value="Genomic_DNA"/>
</dbReference>
<feature type="transmembrane region" description="Helical" evidence="1">
    <location>
        <begin position="133"/>
        <end position="155"/>
    </location>
</feature>
<feature type="transmembrane region" description="Helical" evidence="1">
    <location>
        <begin position="280"/>
        <end position="301"/>
    </location>
</feature>
<protein>
    <submittedName>
        <fullName evidence="2">ABC transporter permease</fullName>
    </submittedName>
</protein>
<proteinExistence type="predicted"/>
<feature type="transmembrane region" description="Helical" evidence="1">
    <location>
        <begin position="198"/>
        <end position="217"/>
    </location>
</feature>
<dbReference type="Proteomes" id="UP001596157">
    <property type="component" value="Unassembled WGS sequence"/>
</dbReference>
<keyword evidence="1" id="KW-0812">Transmembrane</keyword>
<name>A0ABW0ESF1_9PSEU</name>
<evidence type="ECO:0000313" key="3">
    <source>
        <dbReference type="Proteomes" id="UP001596157"/>
    </source>
</evidence>
<keyword evidence="1" id="KW-1133">Transmembrane helix</keyword>
<evidence type="ECO:0000313" key="2">
    <source>
        <dbReference type="EMBL" id="MFC5289323.1"/>
    </source>
</evidence>
<evidence type="ECO:0000256" key="1">
    <source>
        <dbReference type="SAM" id="Phobius"/>
    </source>
</evidence>
<keyword evidence="1" id="KW-0472">Membrane</keyword>
<accession>A0ABW0ESF1</accession>
<reference evidence="3" key="1">
    <citation type="journal article" date="2019" name="Int. J. Syst. Evol. Microbiol.">
        <title>The Global Catalogue of Microorganisms (GCM) 10K type strain sequencing project: providing services to taxonomists for standard genome sequencing and annotation.</title>
        <authorList>
            <consortium name="The Broad Institute Genomics Platform"/>
            <consortium name="The Broad Institute Genome Sequencing Center for Infectious Disease"/>
            <person name="Wu L."/>
            <person name="Ma J."/>
        </authorList>
    </citation>
    <scope>NUCLEOTIDE SEQUENCE [LARGE SCALE GENOMIC DNA]</scope>
    <source>
        <strain evidence="3">CCUG 59778</strain>
    </source>
</reference>
<feature type="transmembrane region" description="Helical" evidence="1">
    <location>
        <begin position="224"/>
        <end position="246"/>
    </location>
</feature>
<sequence>MPRPPALVAALALLGGLVAAVLGLLTFGAQASSAPEALPLAVTGAGAERVAGHGPVDWRVVAPEQARRLLLDKEVYGVLELGRPATVVVSGAVNPAGTQAAQQVLSGAAQAAGVPFTVETLHPASTAGRTAPLAASALLWIGGLVAAAALGALTLRRRIAPTTASRYGLVAGVGLAATGAVAGLLALWDSSLPLTADVLGYLLLTAVAFASVQGALVKFLGIRALAVLGPLYLIAPSVAGTVPELLDPVYRALLWSWTPFRFSAEGLRSLLQGTPDAPDVLTGVVVLGGLAVLGLAALALPSARQEAQPDRPHGVVDVGVHQADRLPSA</sequence>
<feature type="transmembrane region" description="Helical" evidence="1">
    <location>
        <begin position="167"/>
        <end position="186"/>
    </location>
</feature>
<comment type="caution">
    <text evidence="2">The sequence shown here is derived from an EMBL/GenBank/DDBJ whole genome shotgun (WGS) entry which is preliminary data.</text>
</comment>
<keyword evidence="3" id="KW-1185">Reference proteome</keyword>
<gene>
    <name evidence="2" type="ORF">ACFPM7_19910</name>
</gene>